<dbReference type="Proteomes" id="UP000527355">
    <property type="component" value="Unassembled WGS sequence"/>
</dbReference>
<dbReference type="AlphaFoldDB" id="A0A7J7ZY00"/>
<sequence length="120" mass="12988">MFLTLSLPSSLKSIKYILKKKKEIGLPATTIVTRGSVLVMYVCGAMSGLGQLQSLVAVPGGLGAPNWIQRVALLDWLRSDLEWPDYSVISSGLPFRTVCRAQEGVSGLGRTWSSVLPHCI</sequence>
<proteinExistence type="predicted"/>
<dbReference type="EMBL" id="JABWUV010000002">
    <property type="protein sequence ID" value="KAF6378929.1"/>
    <property type="molecule type" value="Genomic_DNA"/>
</dbReference>
<evidence type="ECO:0000313" key="1">
    <source>
        <dbReference type="EMBL" id="KAF6378929.1"/>
    </source>
</evidence>
<accession>A0A7J7ZY00</accession>
<protein>
    <submittedName>
        <fullName evidence="1">Uncharacterized protein</fullName>
    </submittedName>
</protein>
<comment type="caution">
    <text evidence="1">The sequence shown here is derived from an EMBL/GenBank/DDBJ whole genome shotgun (WGS) entry which is preliminary data.</text>
</comment>
<evidence type="ECO:0000313" key="2">
    <source>
        <dbReference type="Proteomes" id="UP000527355"/>
    </source>
</evidence>
<gene>
    <name evidence="1" type="ORF">mMyoMyo1_009802</name>
</gene>
<name>A0A7J7ZY00_MYOMY</name>
<reference evidence="1 2" key="1">
    <citation type="journal article" date="2020" name="Nature">
        <title>Six reference-quality genomes reveal evolution of bat adaptations.</title>
        <authorList>
            <person name="Jebb D."/>
            <person name="Huang Z."/>
            <person name="Pippel M."/>
            <person name="Hughes G.M."/>
            <person name="Lavrichenko K."/>
            <person name="Devanna P."/>
            <person name="Winkler S."/>
            <person name="Jermiin L.S."/>
            <person name="Skirmuntt E.C."/>
            <person name="Katzourakis A."/>
            <person name="Burkitt-Gray L."/>
            <person name="Ray D.A."/>
            <person name="Sullivan K.A.M."/>
            <person name="Roscito J.G."/>
            <person name="Kirilenko B.M."/>
            <person name="Davalos L.M."/>
            <person name="Corthals A.P."/>
            <person name="Power M.L."/>
            <person name="Jones G."/>
            <person name="Ransome R.D."/>
            <person name="Dechmann D.K.N."/>
            <person name="Locatelli A.G."/>
            <person name="Puechmaille S.J."/>
            <person name="Fedrigo O."/>
            <person name="Jarvis E.D."/>
            <person name="Hiller M."/>
            <person name="Vernes S.C."/>
            <person name="Myers E.W."/>
            <person name="Teeling E.C."/>
        </authorList>
    </citation>
    <scope>NUCLEOTIDE SEQUENCE [LARGE SCALE GENOMIC DNA]</scope>
    <source>
        <strain evidence="1">MMyoMyo1</strain>
        <tissue evidence="1">Flight muscle</tissue>
    </source>
</reference>
<organism evidence="1 2">
    <name type="scientific">Myotis myotis</name>
    <name type="common">Greater mouse-eared bat</name>
    <name type="synonym">Vespertilio myotis</name>
    <dbReference type="NCBI Taxonomy" id="51298"/>
    <lineage>
        <taxon>Eukaryota</taxon>
        <taxon>Metazoa</taxon>
        <taxon>Chordata</taxon>
        <taxon>Craniata</taxon>
        <taxon>Vertebrata</taxon>
        <taxon>Euteleostomi</taxon>
        <taxon>Mammalia</taxon>
        <taxon>Eutheria</taxon>
        <taxon>Laurasiatheria</taxon>
        <taxon>Chiroptera</taxon>
        <taxon>Yangochiroptera</taxon>
        <taxon>Vespertilionidae</taxon>
        <taxon>Myotis</taxon>
    </lineage>
</organism>
<keyword evidence="2" id="KW-1185">Reference proteome</keyword>